<dbReference type="GO" id="GO:0016747">
    <property type="term" value="F:acyltransferase activity, transferring groups other than amino-acyl groups"/>
    <property type="evidence" value="ECO:0007669"/>
    <property type="project" value="InterPro"/>
</dbReference>
<keyword evidence="2" id="KW-0012">Acyltransferase</keyword>
<dbReference type="InterPro" id="IPR000182">
    <property type="entry name" value="GNAT_dom"/>
</dbReference>
<evidence type="ECO:0000313" key="5">
    <source>
        <dbReference type="Proteomes" id="UP000282971"/>
    </source>
</evidence>
<dbReference type="RefSeq" id="WP_127744447.1">
    <property type="nucleotide sequence ID" value="NZ_SACN01000001.1"/>
</dbReference>
<accession>A0A437MB49</accession>
<dbReference type="EMBL" id="SACN01000001">
    <property type="protein sequence ID" value="RVT94871.1"/>
    <property type="molecule type" value="Genomic_DNA"/>
</dbReference>
<dbReference type="PROSITE" id="PS51186">
    <property type="entry name" value="GNAT"/>
    <property type="match status" value="1"/>
</dbReference>
<organism evidence="4 5">
    <name type="scientific">Sphingomonas crocodyli</name>
    <dbReference type="NCBI Taxonomy" id="1979270"/>
    <lineage>
        <taxon>Bacteria</taxon>
        <taxon>Pseudomonadati</taxon>
        <taxon>Pseudomonadota</taxon>
        <taxon>Alphaproteobacteria</taxon>
        <taxon>Sphingomonadales</taxon>
        <taxon>Sphingomonadaceae</taxon>
        <taxon>Sphingomonas</taxon>
    </lineage>
</organism>
<proteinExistence type="predicted"/>
<dbReference type="InterPro" id="IPR050832">
    <property type="entry name" value="Bact_Acetyltransf"/>
</dbReference>
<reference evidence="4 5" key="1">
    <citation type="submission" date="2019-01" db="EMBL/GenBank/DDBJ databases">
        <authorList>
            <person name="Chen W.-M."/>
        </authorList>
    </citation>
    <scope>NUCLEOTIDE SEQUENCE [LARGE SCALE GENOMIC DNA]</scope>
    <source>
        <strain evidence="4 5">CCP-7</strain>
    </source>
</reference>
<evidence type="ECO:0000259" key="3">
    <source>
        <dbReference type="PROSITE" id="PS51186"/>
    </source>
</evidence>
<evidence type="ECO:0000313" key="4">
    <source>
        <dbReference type="EMBL" id="RVT94871.1"/>
    </source>
</evidence>
<evidence type="ECO:0000256" key="2">
    <source>
        <dbReference type="ARBA" id="ARBA00023315"/>
    </source>
</evidence>
<dbReference type="Pfam" id="PF00583">
    <property type="entry name" value="Acetyltransf_1"/>
    <property type="match status" value="1"/>
</dbReference>
<feature type="domain" description="N-acetyltransferase" evidence="3">
    <location>
        <begin position="4"/>
        <end position="154"/>
    </location>
</feature>
<gene>
    <name evidence="4" type="ORF">EOD43_13995</name>
</gene>
<evidence type="ECO:0000256" key="1">
    <source>
        <dbReference type="ARBA" id="ARBA00022679"/>
    </source>
</evidence>
<keyword evidence="1 4" id="KW-0808">Transferase</keyword>
<sequence>MTDLTIREGTTADIEDVMAVMNDAFDPRFGEAWNTGQCLSMMSLPGTFLLIARIGGKPVGFALNRQIVDEVELLLLAVATTHRRQGTARRLIDAVRQLSLARGAAHVHLEVRDNNPAYFLYVNAGFSLAGRRVGYYRGADGEAFDALTLSCPLDSPMDLHP</sequence>
<name>A0A437MB49_9SPHN</name>
<dbReference type="CDD" id="cd04301">
    <property type="entry name" value="NAT_SF"/>
    <property type="match status" value="1"/>
</dbReference>
<dbReference type="InterPro" id="IPR016181">
    <property type="entry name" value="Acyl_CoA_acyltransferase"/>
</dbReference>
<protein>
    <submittedName>
        <fullName evidence="4">GNAT family N-acetyltransferase</fullName>
    </submittedName>
</protein>
<dbReference type="SUPFAM" id="SSF55729">
    <property type="entry name" value="Acyl-CoA N-acyltransferases (Nat)"/>
    <property type="match status" value="1"/>
</dbReference>
<comment type="caution">
    <text evidence="4">The sequence shown here is derived from an EMBL/GenBank/DDBJ whole genome shotgun (WGS) entry which is preliminary data.</text>
</comment>
<dbReference type="Gene3D" id="3.40.630.30">
    <property type="match status" value="1"/>
</dbReference>
<dbReference type="PANTHER" id="PTHR43877">
    <property type="entry name" value="AMINOALKYLPHOSPHONATE N-ACETYLTRANSFERASE-RELATED-RELATED"/>
    <property type="match status" value="1"/>
</dbReference>
<keyword evidence="5" id="KW-1185">Reference proteome</keyword>
<dbReference type="AlphaFoldDB" id="A0A437MB49"/>
<dbReference type="OrthoDB" id="9804026at2"/>
<dbReference type="Proteomes" id="UP000282971">
    <property type="component" value="Unassembled WGS sequence"/>
</dbReference>